<feature type="binding site" evidence="4 6">
    <location>
        <position position="314"/>
    </location>
    <ligand>
        <name>substrate</name>
    </ligand>
</feature>
<dbReference type="PANTHER" id="PTHR30511:SF0">
    <property type="entry name" value="ALANINE RACEMASE, CATABOLIC-RELATED"/>
    <property type="match status" value="1"/>
</dbReference>
<dbReference type="RefSeq" id="WP_060931439.1">
    <property type="nucleotide sequence ID" value="NZ_KQ959833.1"/>
</dbReference>
<evidence type="ECO:0000256" key="5">
    <source>
        <dbReference type="PIRSR" id="PIRSR600821-50"/>
    </source>
</evidence>
<name>A0A133ZN03_9FIRM</name>
<dbReference type="UniPathway" id="UPA00042">
    <property type="reaction ID" value="UER00497"/>
</dbReference>
<dbReference type="Pfam" id="PF01168">
    <property type="entry name" value="Ala_racemase_N"/>
    <property type="match status" value="1"/>
</dbReference>
<dbReference type="PROSITE" id="PS00395">
    <property type="entry name" value="ALANINE_RACEMASE"/>
    <property type="match status" value="1"/>
</dbReference>
<dbReference type="HAMAP" id="MF_01201">
    <property type="entry name" value="Ala_racemase"/>
    <property type="match status" value="1"/>
</dbReference>
<comment type="cofactor">
    <cofactor evidence="1 4 5">
        <name>pyridoxal 5'-phosphate</name>
        <dbReference type="ChEBI" id="CHEBI:597326"/>
    </cofactor>
</comment>
<dbReference type="EC" id="5.1.1.1" evidence="4"/>
<evidence type="ECO:0000256" key="4">
    <source>
        <dbReference type="HAMAP-Rule" id="MF_01201"/>
    </source>
</evidence>
<dbReference type="GO" id="GO:0005829">
    <property type="term" value="C:cytosol"/>
    <property type="evidence" value="ECO:0007669"/>
    <property type="project" value="TreeGrafter"/>
</dbReference>
<feature type="active site" description="Proton acceptor; specific for L-alanine" evidence="4">
    <location>
        <position position="266"/>
    </location>
</feature>
<dbReference type="FunFam" id="3.20.20.10:FF:000002">
    <property type="entry name" value="Alanine racemase"/>
    <property type="match status" value="1"/>
</dbReference>
<gene>
    <name evidence="8" type="ORF">HMPREF1866_01728</name>
</gene>
<dbReference type="SUPFAM" id="SSF50621">
    <property type="entry name" value="Alanine racemase C-terminal domain-like"/>
    <property type="match status" value="1"/>
</dbReference>
<proteinExistence type="inferred from homology"/>
<dbReference type="InterPro" id="IPR011079">
    <property type="entry name" value="Ala_racemase_C"/>
</dbReference>
<dbReference type="GO" id="GO:0030632">
    <property type="term" value="P:D-alanine biosynthetic process"/>
    <property type="evidence" value="ECO:0007669"/>
    <property type="project" value="UniProtKB-UniRule"/>
</dbReference>
<comment type="caution">
    <text evidence="8">The sequence shown here is derived from an EMBL/GenBank/DDBJ whole genome shotgun (WGS) entry which is preliminary data.</text>
</comment>
<evidence type="ECO:0000313" key="8">
    <source>
        <dbReference type="EMBL" id="KXB56818.1"/>
    </source>
</evidence>
<dbReference type="InterPro" id="IPR029066">
    <property type="entry name" value="PLP-binding_barrel"/>
</dbReference>
<dbReference type="PATRIC" id="fig|467210.3.peg.1714"/>
<dbReference type="Gene3D" id="2.40.37.10">
    <property type="entry name" value="Lyase, Ornithine Decarboxylase, Chain A, domain 1"/>
    <property type="match status" value="1"/>
</dbReference>
<dbReference type="NCBIfam" id="TIGR00492">
    <property type="entry name" value="alr"/>
    <property type="match status" value="1"/>
</dbReference>
<dbReference type="SMART" id="SM01005">
    <property type="entry name" value="Ala_racemase_C"/>
    <property type="match status" value="1"/>
</dbReference>
<accession>A0A133ZN03</accession>
<comment type="function">
    <text evidence="4">Catalyzes the interconversion of L-alanine and D-alanine. May also act on other amino acids.</text>
</comment>
<keyword evidence="3 4" id="KW-0413">Isomerase</keyword>
<comment type="pathway">
    <text evidence="4">Amino-acid biosynthesis; D-alanine biosynthesis; D-alanine from L-alanine: step 1/1.</text>
</comment>
<comment type="similarity">
    <text evidence="4">Belongs to the alanine racemase family.</text>
</comment>
<dbReference type="CDD" id="cd00430">
    <property type="entry name" value="PLPDE_III_AR"/>
    <property type="match status" value="1"/>
</dbReference>
<dbReference type="GO" id="GO:0009252">
    <property type="term" value="P:peptidoglycan biosynthetic process"/>
    <property type="evidence" value="ECO:0007669"/>
    <property type="project" value="TreeGrafter"/>
</dbReference>
<evidence type="ECO:0000256" key="1">
    <source>
        <dbReference type="ARBA" id="ARBA00001933"/>
    </source>
</evidence>
<feature type="active site" description="Proton acceptor; specific for D-alanine" evidence="4">
    <location>
        <position position="38"/>
    </location>
</feature>
<dbReference type="Gene3D" id="3.20.20.10">
    <property type="entry name" value="Alanine racemase"/>
    <property type="match status" value="1"/>
</dbReference>
<dbReference type="STRING" id="467210.HMPREF1866_01728"/>
<dbReference type="EMBL" id="LSDA01000099">
    <property type="protein sequence ID" value="KXB56818.1"/>
    <property type="molecule type" value="Genomic_DNA"/>
</dbReference>
<evidence type="ECO:0000256" key="3">
    <source>
        <dbReference type="ARBA" id="ARBA00023235"/>
    </source>
</evidence>
<feature type="domain" description="Alanine racemase C-terminal" evidence="7">
    <location>
        <begin position="245"/>
        <end position="373"/>
    </location>
</feature>
<evidence type="ECO:0000313" key="9">
    <source>
        <dbReference type="Proteomes" id="UP000070394"/>
    </source>
</evidence>
<dbReference type="GO" id="GO:0030170">
    <property type="term" value="F:pyridoxal phosphate binding"/>
    <property type="evidence" value="ECO:0007669"/>
    <property type="project" value="UniProtKB-UniRule"/>
</dbReference>
<keyword evidence="2 4" id="KW-0663">Pyridoxal phosphate</keyword>
<evidence type="ECO:0000259" key="7">
    <source>
        <dbReference type="SMART" id="SM01005"/>
    </source>
</evidence>
<dbReference type="Proteomes" id="UP000070394">
    <property type="component" value="Unassembled WGS sequence"/>
</dbReference>
<dbReference type="InterPro" id="IPR000821">
    <property type="entry name" value="Ala_racemase"/>
</dbReference>
<sequence length="392" mass="43770">MDSYKRAYAKVDLDAIKHNLTVTKNALKKDMKLAAIVKADGYGHGSVPVSLYIEDIVDFFCVATLEEGINLRYHGITKPILILACIPRESYKESIVFDIRESVFTLDQAKKINEEAKQMGKKMAVHIAIDTGMNRIGFKPTKESADIIKEINDMENIEVEGIFTHFHSADDSDLTSAHKQKKLFSDFLELLHSMGVEPKIAHASNSAGIVNGIGTDLDMVRCGITMYGIAPSSDVDLKDFDYRPALSIYSTITYIKQICAGESVSYGATFTAKKDMKVATISFGYADGYPRDLSNRGYVLIHGNKCNILGRICMDQTIVDVSDIKDVKIGDRVVILGESEDSVITVDELTKSSNTFSYEFICGINKRVPRLYYCKDEYIGKKDYIRDLYTVI</sequence>
<dbReference type="InterPro" id="IPR001608">
    <property type="entry name" value="Ala_racemase_N"/>
</dbReference>
<dbReference type="InterPro" id="IPR009006">
    <property type="entry name" value="Ala_racemase/Decarboxylase_C"/>
</dbReference>
<comment type="catalytic activity">
    <reaction evidence="4">
        <text>L-alanine = D-alanine</text>
        <dbReference type="Rhea" id="RHEA:20249"/>
        <dbReference type="ChEBI" id="CHEBI:57416"/>
        <dbReference type="ChEBI" id="CHEBI:57972"/>
        <dbReference type="EC" id="5.1.1.1"/>
    </reaction>
</comment>
<dbReference type="SUPFAM" id="SSF51419">
    <property type="entry name" value="PLP-binding barrel"/>
    <property type="match status" value="1"/>
</dbReference>
<dbReference type="AlphaFoldDB" id="A0A133ZN03"/>
<feature type="binding site" evidence="4 6">
    <location>
        <position position="135"/>
    </location>
    <ligand>
        <name>substrate</name>
    </ligand>
</feature>
<dbReference type="PANTHER" id="PTHR30511">
    <property type="entry name" value="ALANINE RACEMASE"/>
    <property type="match status" value="1"/>
</dbReference>
<keyword evidence="9" id="KW-1185">Reference proteome</keyword>
<evidence type="ECO:0000256" key="6">
    <source>
        <dbReference type="PIRSR" id="PIRSR600821-52"/>
    </source>
</evidence>
<evidence type="ECO:0000256" key="2">
    <source>
        <dbReference type="ARBA" id="ARBA00022898"/>
    </source>
</evidence>
<dbReference type="OrthoDB" id="9813814at2"/>
<feature type="modified residue" description="N6-(pyridoxal phosphate)lysine" evidence="4 5">
    <location>
        <position position="38"/>
    </location>
</feature>
<dbReference type="PRINTS" id="PR00992">
    <property type="entry name" value="ALARACEMASE"/>
</dbReference>
<dbReference type="InterPro" id="IPR020622">
    <property type="entry name" value="Ala_racemase_pyridoxalP-BS"/>
</dbReference>
<dbReference type="Pfam" id="PF00842">
    <property type="entry name" value="Ala_racemase_C"/>
    <property type="match status" value="1"/>
</dbReference>
<reference evidence="9" key="1">
    <citation type="submission" date="2016-01" db="EMBL/GenBank/DDBJ databases">
        <authorList>
            <person name="Mitreva M."/>
            <person name="Pepin K.H."/>
            <person name="Mihindukulasuriya K.A."/>
            <person name="Fulton R."/>
            <person name="Fronick C."/>
            <person name="O'Laughlin M."/>
            <person name="Miner T."/>
            <person name="Herter B."/>
            <person name="Rosa B.A."/>
            <person name="Cordes M."/>
            <person name="Tomlinson C."/>
            <person name="Wollam A."/>
            <person name="Palsikar V.B."/>
            <person name="Mardis E.R."/>
            <person name="Wilson R.K."/>
        </authorList>
    </citation>
    <scope>NUCLEOTIDE SEQUENCE [LARGE SCALE GENOMIC DNA]</scope>
    <source>
        <strain evidence="9">DNF00896</strain>
    </source>
</reference>
<organism evidence="8 9">
    <name type="scientific">Lachnoanaerobaculum saburreum</name>
    <dbReference type="NCBI Taxonomy" id="467210"/>
    <lineage>
        <taxon>Bacteria</taxon>
        <taxon>Bacillati</taxon>
        <taxon>Bacillota</taxon>
        <taxon>Clostridia</taxon>
        <taxon>Lachnospirales</taxon>
        <taxon>Lachnospiraceae</taxon>
        <taxon>Lachnoanaerobaculum</taxon>
    </lineage>
</organism>
<dbReference type="GO" id="GO:0008784">
    <property type="term" value="F:alanine racemase activity"/>
    <property type="evidence" value="ECO:0007669"/>
    <property type="project" value="UniProtKB-UniRule"/>
</dbReference>
<protein>
    <recommendedName>
        <fullName evidence="4">Alanine racemase</fullName>
        <ecNumber evidence="4">5.1.1.1</ecNumber>
    </recommendedName>
</protein>